<dbReference type="InterPro" id="IPR013825">
    <property type="entry name" value="Topo_IA_cen_sub2"/>
</dbReference>
<evidence type="ECO:0000259" key="11">
    <source>
        <dbReference type="PROSITE" id="PS52039"/>
    </source>
</evidence>
<dbReference type="GO" id="GO:0006265">
    <property type="term" value="P:DNA topological change"/>
    <property type="evidence" value="ECO:0007669"/>
    <property type="project" value="UniProtKB-UniRule"/>
</dbReference>
<feature type="region of interest" description="Interaction with DNA" evidence="8">
    <location>
        <begin position="170"/>
        <end position="175"/>
    </location>
</feature>
<evidence type="ECO:0000256" key="7">
    <source>
        <dbReference type="ARBA" id="ARBA00023235"/>
    </source>
</evidence>
<sequence length="791" mass="90209">MAKKEKATEENLVIVESPAKAKTIEKFLGQNFLVKSSFGHIRDLAKKDFGIDINNNYAPQYVISEDKKQVVSELRSLAQEAKTVWLASDEDREGEAIAWHLSEVLNLSSEKTRRIVFHEITKEAILRAIESPRNIDQNLVNAQQARRVLDRLVGFELSPVLWKKVKPSLSAGRVQSVAVRLLVEREREIFDFKPDSSFRVSAVFSLFDDKGSQKEFKAELNHRFQTVGEARAFLEQCANASFKVHSVIKKPSTKSPAAPFTTSTLQQEAARKLGFSVGQTMSIAQRLYEAGKITYMRTDSVNLAKSAVNTIVDAIKSEMGEKYVKVRQFKTKSKGAQEAHEAIRPTYPNVATIEGTAAEKKLYDLIYKRTMASQMSDAIIEKTTVAVEIAGQKYQFVATGEVVKFDGFLKVYIESSDKEEDEESADFLPPVKENDPLDLKTLEARQRFSHKPPRYSEASLVRKLEELGIGRPSTYAPTISTIQQRGYVVKEDRPGEERHYQYLWIEDGKVHQEARKEIANAERNKLFPTDIAMVVNDFLVNYFPNIVSYDFTARVEQEFDEIAMGKVEWQKAIDNFYKPFHRQVEETLEKSTRETGERFLGNDPKTGKPIIVRIGRFGPMAQLGSSDDEEKPRYAPLTRDQHIETITFEEALKLFELPRELGTFEDKKVVVGVGRFGPYVRHDGKFVSLKKGVDDPLTIDLDRAIELIKEKREKDNKKTIKTFEEDKDLQILNGRWGPYISYKKKNYKIPKDQEAAALSYEDCLRLIEEGDKSKKSKSKKKSTSKRTSKKD</sequence>
<gene>
    <name evidence="8" type="primary">topA</name>
    <name evidence="12" type="ORF">SAMN05444380_105161</name>
</gene>
<evidence type="ECO:0000256" key="8">
    <source>
        <dbReference type="HAMAP-Rule" id="MF_00952"/>
    </source>
</evidence>
<accession>A0A1I1X7C9</accession>
<feature type="site" description="Interaction with DNA" evidence="8">
    <location>
        <position position="162"/>
    </location>
</feature>
<dbReference type="RefSeq" id="WP_010526611.1">
    <property type="nucleotide sequence ID" value="NZ_AFSL01000014.1"/>
</dbReference>
<dbReference type="Gene3D" id="1.10.460.10">
    <property type="entry name" value="Topoisomerase I, domain 2"/>
    <property type="match status" value="1"/>
</dbReference>
<dbReference type="InterPro" id="IPR000380">
    <property type="entry name" value="Topo_IA"/>
</dbReference>
<keyword evidence="13" id="KW-1185">Reference proteome</keyword>
<dbReference type="OrthoDB" id="9804262at2"/>
<dbReference type="GO" id="GO:0046872">
    <property type="term" value="F:metal ion binding"/>
    <property type="evidence" value="ECO:0007669"/>
    <property type="project" value="UniProtKB-KW"/>
</dbReference>
<dbReference type="SMART" id="SM00436">
    <property type="entry name" value="TOP1Bc"/>
    <property type="match status" value="1"/>
</dbReference>
<protein>
    <recommendedName>
        <fullName evidence="8">DNA topoisomerase 1</fullName>
        <ecNumber evidence="8">5.6.2.1</ecNumber>
    </recommendedName>
    <alternativeName>
        <fullName evidence="8">DNA topoisomerase I</fullName>
    </alternativeName>
</protein>
<dbReference type="SMART" id="SM00437">
    <property type="entry name" value="TOP1Ac"/>
    <property type="match status" value="1"/>
</dbReference>
<keyword evidence="7 8" id="KW-0413">Isomerase</keyword>
<dbReference type="AlphaFoldDB" id="A0A1I1X7C9"/>
<evidence type="ECO:0000256" key="1">
    <source>
        <dbReference type="ARBA" id="ARBA00000213"/>
    </source>
</evidence>
<dbReference type="InterPro" id="IPR023405">
    <property type="entry name" value="Topo_IA_core_domain"/>
</dbReference>
<keyword evidence="5 8" id="KW-0799">Topoisomerase</keyword>
<dbReference type="PANTHER" id="PTHR42785">
    <property type="entry name" value="DNA TOPOISOMERASE, TYPE IA, CORE"/>
    <property type="match status" value="1"/>
</dbReference>
<feature type="domain" description="Topo IA-type catalytic" evidence="11">
    <location>
        <begin position="136"/>
        <end position="584"/>
    </location>
</feature>
<dbReference type="SMART" id="SM00493">
    <property type="entry name" value="TOPRIM"/>
    <property type="match status" value="1"/>
</dbReference>
<dbReference type="InterPro" id="IPR028612">
    <property type="entry name" value="Topoisom_1_IA"/>
</dbReference>
<dbReference type="InterPro" id="IPR003602">
    <property type="entry name" value="Topo_IA_DNA-bd_dom"/>
</dbReference>
<dbReference type="PANTHER" id="PTHR42785:SF1">
    <property type="entry name" value="DNA TOPOISOMERASE"/>
    <property type="match status" value="1"/>
</dbReference>
<evidence type="ECO:0000313" key="12">
    <source>
        <dbReference type="EMBL" id="SFE03257.1"/>
    </source>
</evidence>
<dbReference type="Pfam" id="PF01751">
    <property type="entry name" value="Toprim"/>
    <property type="match status" value="1"/>
</dbReference>
<feature type="compositionally biased region" description="Basic residues" evidence="9">
    <location>
        <begin position="774"/>
        <end position="791"/>
    </location>
</feature>
<dbReference type="Pfam" id="PF13368">
    <property type="entry name" value="Toprim_C_rpt"/>
    <property type="match status" value="3"/>
</dbReference>
<comment type="function">
    <text evidence="8">Releases the supercoiling and torsional tension of DNA, which is introduced during the DNA replication and transcription, by transiently cleaving and rejoining one strand of the DNA duplex. Introduces a single-strand break via transesterification at a target site in duplex DNA. The scissile phosphodiester is attacked by the catalytic tyrosine of the enzyme, resulting in the formation of a DNA-(5'-phosphotyrosyl)-enzyme intermediate and the expulsion of a 3'-OH DNA strand. The free DNA strand then undergoes passage around the unbroken strand, thus removing DNA supercoils. Finally, in the religation step, the DNA 3'-OH attacks the covalent intermediate to expel the active-site tyrosine and restore the DNA phosphodiester backbone.</text>
</comment>
<dbReference type="Gene3D" id="1.10.290.10">
    <property type="entry name" value="Topoisomerase I, domain 4"/>
    <property type="match status" value="1"/>
</dbReference>
<comment type="similarity">
    <text evidence="2 8">Belongs to the type IA topoisomerase family.</text>
</comment>
<evidence type="ECO:0000256" key="4">
    <source>
        <dbReference type="ARBA" id="ARBA00022842"/>
    </source>
</evidence>
<evidence type="ECO:0000256" key="2">
    <source>
        <dbReference type="ARBA" id="ARBA00009446"/>
    </source>
</evidence>
<feature type="site" description="Interaction with DNA" evidence="8">
    <location>
        <position position="146"/>
    </location>
</feature>
<dbReference type="PROSITE" id="PS50880">
    <property type="entry name" value="TOPRIM"/>
    <property type="match status" value="1"/>
</dbReference>
<feature type="site" description="Interaction with DNA" evidence="8">
    <location>
        <position position="150"/>
    </location>
</feature>
<evidence type="ECO:0000256" key="9">
    <source>
        <dbReference type="SAM" id="MobiDB-lite"/>
    </source>
</evidence>
<comment type="subunit">
    <text evidence="8">Monomer.</text>
</comment>
<dbReference type="CDD" id="cd03363">
    <property type="entry name" value="TOPRIM_TopoIA_TopoI"/>
    <property type="match status" value="1"/>
</dbReference>
<dbReference type="Gene3D" id="3.40.50.140">
    <property type="match status" value="1"/>
</dbReference>
<dbReference type="GO" id="GO:0003677">
    <property type="term" value="F:DNA binding"/>
    <property type="evidence" value="ECO:0007669"/>
    <property type="project" value="UniProtKB-KW"/>
</dbReference>
<dbReference type="FunCoup" id="A0A1I1X7C9">
    <property type="interactions" value="502"/>
</dbReference>
<dbReference type="EMBL" id="FONA01000005">
    <property type="protein sequence ID" value="SFE03257.1"/>
    <property type="molecule type" value="Genomic_DNA"/>
</dbReference>
<dbReference type="InterPro" id="IPR034149">
    <property type="entry name" value="TOPRIM_TopoI"/>
</dbReference>
<dbReference type="Gene3D" id="2.70.20.10">
    <property type="entry name" value="Topoisomerase I, domain 3"/>
    <property type="match status" value="1"/>
</dbReference>
<proteinExistence type="inferred from homology"/>
<feature type="site" description="Interaction with DNA" evidence="8">
    <location>
        <position position="297"/>
    </location>
</feature>
<keyword evidence="3" id="KW-0479">Metal-binding</keyword>
<feature type="domain" description="Toprim" evidence="10">
    <location>
        <begin position="10"/>
        <end position="120"/>
    </location>
</feature>
<keyword evidence="6 8" id="KW-0238">DNA-binding</keyword>
<dbReference type="InterPro" id="IPR023406">
    <property type="entry name" value="Topo_IA_AS"/>
</dbReference>
<evidence type="ECO:0000259" key="10">
    <source>
        <dbReference type="PROSITE" id="PS50880"/>
    </source>
</evidence>
<dbReference type="InterPro" id="IPR003601">
    <property type="entry name" value="Topo_IA_2"/>
</dbReference>
<dbReference type="InterPro" id="IPR013497">
    <property type="entry name" value="Topo_IA_cen"/>
</dbReference>
<dbReference type="STRING" id="385682.SAMN05444380_105161"/>
<evidence type="ECO:0000256" key="3">
    <source>
        <dbReference type="ARBA" id="ARBA00022723"/>
    </source>
</evidence>
<dbReference type="PROSITE" id="PS00396">
    <property type="entry name" value="TOPO_IA_1"/>
    <property type="match status" value="1"/>
</dbReference>
<dbReference type="NCBIfam" id="TIGR01051">
    <property type="entry name" value="topA_bact"/>
    <property type="match status" value="1"/>
</dbReference>
<comment type="catalytic activity">
    <reaction evidence="1 8">
        <text>ATP-independent breakage of single-stranded DNA, followed by passage and rejoining.</text>
        <dbReference type="EC" id="5.6.2.1"/>
    </reaction>
</comment>
<dbReference type="HAMAP" id="MF_00952">
    <property type="entry name" value="Topoisom_1_prok"/>
    <property type="match status" value="1"/>
</dbReference>
<dbReference type="InParanoid" id="A0A1I1X7C9"/>
<keyword evidence="4" id="KW-0460">Magnesium</keyword>
<organism evidence="12 13">
    <name type="scientific">Thermophagus xiamenensis</name>
    <dbReference type="NCBI Taxonomy" id="385682"/>
    <lineage>
        <taxon>Bacteria</taxon>
        <taxon>Pseudomonadati</taxon>
        <taxon>Bacteroidota</taxon>
        <taxon>Bacteroidia</taxon>
        <taxon>Marinilabiliales</taxon>
        <taxon>Marinilabiliaceae</taxon>
        <taxon>Thermophagus</taxon>
    </lineage>
</organism>
<feature type="site" description="Interaction with DNA" evidence="8">
    <location>
        <position position="40"/>
    </location>
</feature>
<feature type="site" description="Interaction with DNA" evidence="8">
    <location>
        <position position="147"/>
    </location>
</feature>
<dbReference type="GO" id="GO:0003917">
    <property type="term" value="F:DNA topoisomerase type I (single strand cut, ATP-independent) activity"/>
    <property type="evidence" value="ECO:0007669"/>
    <property type="project" value="UniProtKB-UniRule"/>
</dbReference>
<dbReference type="SUPFAM" id="SSF56712">
    <property type="entry name" value="Prokaryotic type I DNA topoisomerase"/>
    <property type="match status" value="1"/>
</dbReference>
<dbReference type="PRINTS" id="PR00417">
    <property type="entry name" value="PRTPISMRASEI"/>
</dbReference>
<dbReference type="InterPro" id="IPR006171">
    <property type="entry name" value="TOPRIM_dom"/>
</dbReference>
<dbReference type="Pfam" id="PF01131">
    <property type="entry name" value="Topoisom_bac"/>
    <property type="match status" value="2"/>
</dbReference>
<feature type="active site" description="O-(5'-phospho-DNA)-tyrosine intermediate" evidence="8">
    <location>
        <position position="295"/>
    </location>
</feature>
<evidence type="ECO:0000256" key="5">
    <source>
        <dbReference type="ARBA" id="ARBA00023029"/>
    </source>
</evidence>
<dbReference type="EC" id="5.6.2.1" evidence="8"/>
<evidence type="ECO:0000256" key="6">
    <source>
        <dbReference type="ARBA" id="ARBA00023125"/>
    </source>
</evidence>
<reference evidence="12 13" key="1">
    <citation type="submission" date="2016-10" db="EMBL/GenBank/DDBJ databases">
        <authorList>
            <person name="de Groot N.N."/>
        </authorList>
    </citation>
    <scope>NUCLEOTIDE SEQUENCE [LARGE SCALE GENOMIC DNA]</scope>
    <source>
        <strain evidence="12 13">DSM 19012</strain>
    </source>
</reference>
<name>A0A1I1X7C9_9BACT</name>
<evidence type="ECO:0000313" key="13">
    <source>
        <dbReference type="Proteomes" id="UP000181976"/>
    </source>
</evidence>
<feature type="site" description="Interaction with DNA" evidence="8">
    <location>
        <position position="485"/>
    </location>
</feature>
<dbReference type="Proteomes" id="UP000181976">
    <property type="component" value="Unassembled WGS sequence"/>
</dbReference>
<dbReference type="InterPro" id="IPR013824">
    <property type="entry name" value="Topo_IA_cen_sub1"/>
</dbReference>
<dbReference type="InterPro" id="IPR005733">
    <property type="entry name" value="TopoI_bac-type"/>
</dbReference>
<dbReference type="InterPro" id="IPR025589">
    <property type="entry name" value="Toprim_C_rpt"/>
</dbReference>
<feature type="region of interest" description="Disordered" evidence="9">
    <location>
        <begin position="771"/>
        <end position="791"/>
    </location>
</feature>
<dbReference type="PROSITE" id="PS52039">
    <property type="entry name" value="TOPO_IA_2"/>
    <property type="match status" value="1"/>
</dbReference>
<dbReference type="CDD" id="cd00186">
    <property type="entry name" value="TOP1Ac"/>
    <property type="match status" value="1"/>
</dbReference>
<dbReference type="InterPro" id="IPR013826">
    <property type="entry name" value="Topo_IA_cen_sub3"/>
</dbReference>
<dbReference type="eggNOG" id="COG0550">
    <property type="taxonomic scope" value="Bacteria"/>
</dbReference>
<comment type="caution">
    <text evidence="8">Lacks conserved residue(s) required for the propagation of feature annotation.</text>
</comment>